<feature type="transmembrane region" description="Helical" evidence="6">
    <location>
        <begin position="204"/>
        <end position="222"/>
    </location>
</feature>
<evidence type="ECO:0000256" key="3">
    <source>
        <dbReference type="ARBA" id="ARBA00022692"/>
    </source>
</evidence>
<dbReference type="EMBL" id="CP133270">
    <property type="protein sequence ID" value="WVX67351.1"/>
    <property type="molecule type" value="Genomic_DNA"/>
</dbReference>
<evidence type="ECO:0000256" key="5">
    <source>
        <dbReference type="ARBA" id="ARBA00023136"/>
    </source>
</evidence>
<evidence type="ECO:0000313" key="7">
    <source>
        <dbReference type="EMBL" id="WVX67351.1"/>
    </source>
</evidence>
<protein>
    <submittedName>
        <fullName evidence="7">ABC transporter permease</fullName>
    </submittedName>
</protein>
<dbReference type="Proteomes" id="UP001330434">
    <property type="component" value="Chromosome"/>
</dbReference>
<feature type="transmembrane region" description="Helical" evidence="6">
    <location>
        <begin position="6"/>
        <end position="27"/>
    </location>
</feature>
<sequence length="286" mass="30413">MTGAEILMALEMGLIYGIVGIGIYLSFRVLNFPDLTCDGSFVTGGAGAVLALKMGISPFFSVGVAFLLGCGAGFLTGVLNVYFKTSDLLAGILVAFMLYSLNLMLMGGIPNMTLISESTLFEMGSPFLILVCIGILIWVLLSLLFATDFGLALRSLGQNKSLAMNCGIHIPPFIFLGLMLSNGFIGLAGGLFSQHEGFVDISQGIGTLIIGLAAIMIGESLFKSRSLSVILASCFLGSILYRLVIAIALHSDWLGLETQHLNLITGLLVVLIMWAPQIKGRRYAQA</sequence>
<dbReference type="PANTHER" id="PTHR32196">
    <property type="entry name" value="ABC TRANSPORTER PERMEASE PROTEIN YPHD-RELATED-RELATED"/>
    <property type="match status" value="1"/>
</dbReference>
<evidence type="ECO:0000256" key="2">
    <source>
        <dbReference type="ARBA" id="ARBA00022475"/>
    </source>
</evidence>
<dbReference type="CDD" id="cd06574">
    <property type="entry name" value="TM_PBP1_branched-chain-AA_like"/>
    <property type="match status" value="1"/>
</dbReference>
<comment type="subcellular location">
    <subcellularLocation>
        <location evidence="1">Cell membrane</location>
        <topology evidence="1">Multi-pass membrane protein</topology>
    </subcellularLocation>
</comment>
<feature type="transmembrane region" description="Helical" evidence="6">
    <location>
        <begin position="229"/>
        <end position="249"/>
    </location>
</feature>
<organism evidence="7 8">
    <name type="scientific">Candidatus Bealeia paramacronuclearis</name>
    <dbReference type="NCBI Taxonomy" id="1921001"/>
    <lineage>
        <taxon>Bacteria</taxon>
        <taxon>Pseudomonadati</taxon>
        <taxon>Pseudomonadota</taxon>
        <taxon>Alphaproteobacteria</taxon>
        <taxon>Holosporales</taxon>
        <taxon>Holosporaceae</taxon>
        <taxon>Candidatus Bealeia</taxon>
    </lineage>
</organism>
<feature type="transmembrane region" description="Helical" evidence="6">
    <location>
        <begin position="261"/>
        <end position="278"/>
    </location>
</feature>
<evidence type="ECO:0000256" key="4">
    <source>
        <dbReference type="ARBA" id="ARBA00022989"/>
    </source>
</evidence>
<dbReference type="PANTHER" id="PTHR32196:SF69">
    <property type="entry name" value="BRANCHED-CHAIN AMINO ACID TRANSPORT SYSTEM, PERMEASE PROTEIN"/>
    <property type="match status" value="1"/>
</dbReference>
<feature type="transmembrane region" description="Helical" evidence="6">
    <location>
        <begin position="173"/>
        <end position="192"/>
    </location>
</feature>
<proteinExistence type="predicted"/>
<dbReference type="RefSeq" id="WP_331256119.1">
    <property type="nucleotide sequence ID" value="NZ_CP133270.1"/>
</dbReference>
<evidence type="ECO:0000313" key="8">
    <source>
        <dbReference type="Proteomes" id="UP001330434"/>
    </source>
</evidence>
<keyword evidence="5 6" id="KW-0472">Membrane</keyword>
<dbReference type="InterPro" id="IPR001851">
    <property type="entry name" value="ABC_transp_permease"/>
</dbReference>
<dbReference type="Pfam" id="PF02653">
    <property type="entry name" value="BPD_transp_2"/>
    <property type="match status" value="1"/>
</dbReference>
<feature type="transmembrane region" description="Helical" evidence="6">
    <location>
        <begin position="88"/>
        <end position="107"/>
    </location>
</feature>
<feature type="transmembrane region" description="Helical" evidence="6">
    <location>
        <begin position="127"/>
        <end position="153"/>
    </location>
</feature>
<evidence type="ECO:0000256" key="1">
    <source>
        <dbReference type="ARBA" id="ARBA00004651"/>
    </source>
</evidence>
<accession>A0ABZ2C733</accession>
<keyword evidence="3 6" id="KW-0812">Transmembrane</keyword>
<keyword evidence="8" id="KW-1185">Reference proteome</keyword>
<evidence type="ECO:0000256" key="6">
    <source>
        <dbReference type="SAM" id="Phobius"/>
    </source>
</evidence>
<keyword evidence="2" id="KW-1003">Cell membrane</keyword>
<name>A0ABZ2C733_9PROT</name>
<reference evidence="7 8" key="1">
    <citation type="journal article" date="2024" name="Environ. Microbiol.">
        <title>Novel evolutionary insights on the interactions of the Holosporales (Alphaproteobacteria) with eukaryotic hosts from comparative genomics.</title>
        <authorList>
            <person name="Giovannini M."/>
            <person name="Petroni G."/>
            <person name="Castelli M."/>
        </authorList>
    </citation>
    <scope>NUCLEOTIDE SEQUENCE [LARGE SCALE GENOMIC DNA]</scope>
    <source>
        <strain evidence="7 8">US_Bl 15I1</strain>
    </source>
</reference>
<feature type="transmembrane region" description="Helical" evidence="6">
    <location>
        <begin position="62"/>
        <end position="83"/>
    </location>
</feature>
<keyword evidence="4 6" id="KW-1133">Transmembrane helix</keyword>
<gene>
    <name evidence="7" type="ORF">Bealeia1_01552</name>
</gene>